<reference evidence="1" key="1">
    <citation type="submission" date="2020-06" db="EMBL/GenBank/DDBJ databases">
        <title>Draft genome of Bugula neritina, a colonial animal packing powerful symbionts and potential medicines.</title>
        <authorList>
            <person name="Rayko M."/>
        </authorList>
    </citation>
    <scope>NUCLEOTIDE SEQUENCE [LARGE SCALE GENOMIC DNA]</scope>
    <source>
        <strain evidence="1">Kwan_BN1</strain>
    </source>
</reference>
<dbReference type="Proteomes" id="UP000593567">
    <property type="component" value="Unassembled WGS sequence"/>
</dbReference>
<dbReference type="SUPFAM" id="SSF57903">
    <property type="entry name" value="FYVE/PHD zinc finger"/>
    <property type="match status" value="1"/>
</dbReference>
<comment type="caution">
    <text evidence="1">The sequence shown here is derived from an EMBL/GenBank/DDBJ whole genome shotgun (WGS) entry which is preliminary data.</text>
</comment>
<dbReference type="AlphaFoldDB" id="A0A7J7K1W7"/>
<dbReference type="InterPro" id="IPR013083">
    <property type="entry name" value="Znf_RING/FYVE/PHD"/>
</dbReference>
<name>A0A7J7K1W7_BUGNE</name>
<dbReference type="Gene3D" id="3.30.40.10">
    <property type="entry name" value="Zinc/RING finger domain, C3HC4 (zinc finger)"/>
    <property type="match status" value="1"/>
</dbReference>
<dbReference type="EMBL" id="VXIV02001550">
    <property type="protein sequence ID" value="KAF6031961.1"/>
    <property type="molecule type" value="Genomic_DNA"/>
</dbReference>
<dbReference type="OrthoDB" id="1678912at2759"/>
<proteinExistence type="predicted"/>
<sequence length="127" mass="14719">MFQCELCREWFHGHCVPVCKPNSMKSKSTHSAWLQTAKENKFLCPFCLRSRRPRLETILGLLVSLQKLPVRLAEGEALQCLTERAMAWQDKAKQVLHTEELMSALNRLSAQSQRMVNRLPGRKLRRS</sequence>
<evidence type="ECO:0000313" key="1">
    <source>
        <dbReference type="EMBL" id="KAF6031961.1"/>
    </source>
</evidence>
<gene>
    <name evidence="1" type="ORF">EB796_009726</name>
</gene>
<accession>A0A7J7K1W7</accession>
<dbReference type="InterPro" id="IPR011011">
    <property type="entry name" value="Znf_FYVE_PHD"/>
</dbReference>
<keyword evidence="2" id="KW-1185">Reference proteome</keyword>
<evidence type="ECO:0000313" key="2">
    <source>
        <dbReference type="Proteomes" id="UP000593567"/>
    </source>
</evidence>
<organism evidence="1 2">
    <name type="scientific">Bugula neritina</name>
    <name type="common">Brown bryozoan</name>
    <name type="synonym">Sertularia neritina</name>
    <dbReference type="NCBI Taxonomy" id="10212"/>
    <lineage>
        <taxon>Eukaryota</taxon>
        <taxon>Metazoa</taxon>
        <taxon>Spiralia</taxon>
        <taxon>Lophotrochozoa</taxon>
        <taxon>Bryozoa</taxon>
        <taxon>Gymnolaemata</taxon>
        <taxon>Cheilostomatida</taxon>
        <taxon>Flustrina</taxon>
        <taxon>Buguloidea</taxon>
        <taxon>Bugulidae</taxon>
        <taxon>Bugula</taxon>
    </lineage>
</organism>
<protein>
    <submittedName>
        <fullName evidence="1">KDM5A</fullName>
    </submittedName>
</protein>